<dbReference type="GO" id="GO:0005085">
    <property type="term" value="F:guanyl-nucleotide exchange factor activity"/>
    <property type="evidence" value="ECO:0007669"/>
    <property type="project" value="InterPro"/>
</dbReference>
<reference evidence="1" key="1">
    <citation type="submission" date="2014-12" db="EMBL/GenBank/DDBJ databases">
        <title>Insight into the proteome of Arion vulgaris.</title>
        <authorList>
            <person name="Aradska J."/>
            <person name="Bulat T."/>
            <person name="Smidak R."/>
            <person name="Sarate P."/>
            <person name="Gangsoo J."/>
            <person name="Sialana F."/>
            <person name="Bilban M."/>
            <person name="Lubec G."/>
        </authorList>
    </citation>
    <scope>NUCLEOTIDE SEQUENCE</scope>
    <source>
        <tissue evidence="1">Skin</tissue>
    </source>
</reference>
<dbReference type="PANTHER" id="PTHR21560">
    <property type="entry name" value="VERY KIND PROTEIN"/>
    <property type="match status" value="1"/>
</dbReference>
<dbReference type="InterPro" id="IPR023578">
    <property type="entry name" value="Ras_GEF_dom_sf"/>
</dbReference>
<name>A0A0B6XZG3_9EUPU</name>
<dbReference type="AlphaFoldDB" id="A0A0B6XZG3"/>
<proteinExistence type="predicted"/>
<dbReference type="SUPFAM" id="SSF48366">
    <property type="entry name" value="Ras GEF"/>
    <property type="match status" value="1"/>
</dbReference>
<dbReference type="Gene3D" id="1.10.840.10">
    <property type="entry name" value="Ras guanine-nucleotide exchange factors catalytic domain"/>
    <property type="match status" value="1"/>
</dbReference>
<feature type="non-terminal residue" evidence="1">
    <location>
        <position position="1"/>
    </location>
</feature>
<dbReference type="EMBL" id="HACG01001810">
    <property type="protein sequence ID" value="CEK48675.1"/>
    <property type="molecule type" value="Transcribed_RNA"/>
</dbReference>
<protein>
    <submittedName>
        <fullName evidence="1">Uncharacterized protein</fullName>
    </submittedName>
</protein>
<dbReference type="InterPro" id="IPR036964">
    <property type="entry name" value="RASGEF_cat_dom_sf"/>
</dbReference>
<dbReference type="GO" id="GO:0030425">
    <property type="term" value="C:dendrite"/>
    <property type="evidence" value="ECO:0007669"/>
    <property type="project" value="TreeGrafter"/>
</dbReference>
<dbReference type="InterPro" id="IPR029899">
    <property type="entry name" value="KNDC1"/>
</dbReference>
<dbReference type="GO" id="GO:0043025">
    <property type="term" value="C:neuronal cell body"/>
    <property type="evidence" value="ECO:0007669"/>
    <property type="project" value="TreeGrafter"/>
</dbReference>
<feature type="non-terminal residue" evidence="1">
    <location>
        <position position="83"/>
    </location>
</feature>
<organism evidence="1">
    <name type="scientific">Arion vulgaris</name>
    <dbReference type="NCBI Taxonomy" id="1028688"/>
    <lineage>
        <taxon>Eukaryota</taxon>
        <taxon>Metazoa</taxon>
        <taxon>Spiralia</taxon>
        <taxon>Lophotrochozoa</taxon>
        <taxon>Mollusca</taxon>
        <taxon>Gastropoda</taxon>
        <taxon>Heterobranchia</taxon>
        <taxon>Euthyneura</taxon>
        <taxon>Panpulmonata</taxon>
        <taxon>Eupulmonata</taxon>
        <taxon>Stylommatophora</taxon>
        <taxon>Helicina</taxon>
        <taxon>Arionoidea</taxon>
        <taxon>Arionidae</taxon>
        <taxon>Arion</taxon>
    </lineage>
</organism>
<dbReference type="GO" id="GO:0048814">
    <property type="term" value="P:regulation of dendrite morphogenesis"/>
    <property type="evidence" value="ECO:0007669"/>
    <property type="project" value="TreeGrafter"/>
</dbReference>
<dbReference type="PANTHER" id="PTHR21560:SF0">
    <property type="entry name" value="KINASE NON-CATALYTIC C-LOBE DOMAIN-CONTAINING PROTEIN 1"/>
    <property type="match status" value="1"/>
</dbReference>
<gene>
    <name evidence="1" type="primary">ORF4820</name>
</gene>
<sequence length="83" mass="9920">GMYKWDKMRSISEIVDQLRIFRDHEYGFQHDTEIQRSLRRCFSEYSEQDLHTVASTQDNNFRRHPSSTSLSGTLKKVKNILKK</sequence>
<dbReference type="GO" id="GO:0007264">
    <property type="term" value="P:small GTPase-mediated signal transduction"/>
    <property type="evidence" value="ECO:0007669"/>
    <property type="project" value="InterPro"/>
</dbReference>
<evidence type="ECO:0000313" key="1">
    <source>
        <dbReference type="EMBL" id="CEK48675.1"/>
    </source>
</evidence>
<dbReference type="GO" id="GO:0032045">
    <property type="term" value="C:guanyl-nucleotide exchange factor complex"/>
    <property type="evidence" value="ECO:0007669"/>
    <property type="project" value="TreeGrafter"/>
</dbReference>
<accession>A0A0B6XZG3</accession>